<gene>
    <name evidence="7" type="ORF">A2721_03375</name>
</gene>
<dbReference type="GO" id="GO:0019843">
    <property type="term" value="F:rRNA binding"/>
    <property type="evidence" value="ECO:0007669"/>
    <property type="project" value="UniProtKB-KW"/>
</dbReference>
<dbReference type="PANTHER" id="PTHR13501">
    <property type="entry name" value="CHLOROPLAST 50S RIBOSOMAL PROTEIN L22-RELATED"/>
    <property type="match status" value="1"/>
</dbReference>
<keyword evidence="2 4" id="KW-0689">Ribosomal protein</keyword>
<dbReference type="InterPro" id="IPR001063">
    <property type="entry name" value="Ribosomal_uL22"/>
</dbReference>
<dbReference type="InterPro" id="IPR036394">
    <property type="entry name" value="Ribosomal_uL22_sf"/>
</dbReference>
<sequence length="110" mass="12167">MEIKAQAKYVRISPRKARLVAAVAKKLPLSQSLERLSYLIKRGSKPVLAVLKSAQANALSRGLKAADLKIKNILIDEGIRMKRRDKSHGARYGGGLIHKRTSHITVILTD</sequence>
<dbReference type="Gene3D" id="3.90.470.10">
    <property type="entry name" value="Ribosomal protein L22/L17"/>
    <property type="match status" value="1"/>
</dbReference>
<evidence type="ECO:0000256" key="2">
    <source>
        <dbReference type="ARBA" id="ARBA00022980"/>
    </source>
</evidence>
<evidence type="ECO:0000256" key="3">
    <source>
        <dbReference type="ARBA" id="ARBA00023274"/>
    </source>
</evidence>
<dbReference type="InterPro" id="IPR047867">
    <property type="entry name" value="Ribosomal_uL22_bac/org-type"/>
</dbReference>
<dbReference type="EMBL" id="MFJK01000013">
    <property type="protein sequence ID" value="OGG18876.1"/>
    <property type="molecule type" value="Genomic_DNA"/>
</dbReference>
<evidence type="ECO:0000256" key="4">
    <source>
        <dbReference type="RuleBase" id="RU004005"/>
    </source>
</evidence>
<keyword evidence="5" id="KW-0694">RNA-binding</keyword>
<dbReference type="Proteomes" id="UP000177871">
    <property type="component" value="Unassembled WGS sequence"/>
</dbReference>
<dbReference type="STRING" id="1798381.A2721_03375"/>
<comment type="function">
    <text evidence="6">This protein binds specifically to 23S rRNA; its binding is stimulated by other ribosomal proteins, e.g., L4, L17, and L20. It is important during the early stages of 50S assembly. It makes multiple contacts with different domains of the 23S rRNA in the assembled 50S subunit and ribosome.</text>
</comment>
<accession>A0A1F6A2I1</accession>
<evidence type="ECO:0000256" key="1">
    <source>
        <dbReference type="ARBA" id="ARBA00009451"/>
    </source>
</evidence>
<evidence type="ECO:0000256" key="6">
    <source>
        <dbReference type="RuleBase" id="RU004008"/>
    </source>
</evidence>
<dbReference type="GO" id="GO:0006412">
    <property type="term" value="P:translation"/>
    <property type="evidence" value="ECO:0007669"/>
    <property type="project" value="InterPro"/>
</dbReference>
<dbReference type="SUPFAM" id="SSF54843">
    <property type="entry name" value="Ribosomal protein L22"/>
    <property type="match status" value="1"/>
</dbReference>
<name>A0A1F6A2I1_9BACT</name>
<dbReference type="AlphaFoldDB" id="A0A1F6A2I1"/>
<dbReference type="Pfam" id="PF00237">
    <property type="entry name" value="Ribosomal_L22"/>
    <property type="match status" value="1"/>
</dbReference>
<proteinExistence type="inferred from homology"/>
<evidence type="ECO:0000313" key="7">
    <source>
        <dbReference type="EMBL" id="OGG18876.1"/>
    </source>
</evidence>
<protein>
    <recommendedName>
        <fullName evidence="6">50S ribosomal protein L22</fullName>
    </recommendedName>
</protein>
<evidence type="ECO:0000256" key="5">
    <source>
        <dbReference type="RuleBase" id="RU004006"/>
    </source>
</evidence>
<comment type="caution">
    <text evidence="7">The sequence shown here is derived from an EMBL/GenBank/DDBJ whole genome shotgun (WGS) entry which is preliminary data.</text>
</comment>
<dbReference type="GO" id="GO:0022625">
    <property type="term" value="C:cytosolic large ribosomal subunit"/>
    <property type="evidence" value="ECO:0007669"/>
    <property type="project" value="TreeGrafter"/>
</dbReference>
<organism evidence="7 8">
    <name type="scientific">Candidatus Gottesmanbacteria bacterium RIFCSPHIGHO2_01_FULL_47_48</name>
    <dbReference type="NCBI Taxonomy" id="1798381"/>
    <lineage>
        <taxon>Bacteria</taxon>
        <taxon>Candidatus Gottesmaniibacteriota</taxon>
    </lineage>
</organism>
<reference evidence="7 8" key="1">
    <citation type="journal article" date="2016" name="Nat. Commun.">
        <title>Thousands of microbial genomes shed light on interconnected biogeochemical processes in an aquifer system.</title>
        <authorList>
            <person name="Anantharaman K."/>
            <person name="Brown C.T."/>
            <person name="Hug L.A."/>
            <person name="Sharon I."/>
            <person name="Castelle C.J."/>
            <person name="Probst A.J."/>
            <person name="Thomas B.C."/>
            <person name="Singh A."/>
            <person name="Wilkins M.J."/>
            <person name="Karaoz U."/>
            <person name="Brodie E.L."/>
            <person name="Williams K.H."/>
            <person name="Hubbard S.S."/>
            <person name="Banfield J.F."/>
        </authorList>
    </citation>
    <scope>NUCLEOTIDE SEQUENCE [LARGE SCALE GENOMIC DNA]</scope>
</reference>
<evidence type="ECO:0000313" key="8">
    <source>
        <dbReference type="Proteomes" id="UP000177871"/>
    </source>
</evidence>
<keyword evidence="5" id="KW-0699">rRNA-binding</keyword>
<comment type="similarity">
    <text evidence="1 4">Belongs to the universal ribosomal protein uL22 family.</text>
</comment>
<dbReference type="PANTHER" id="PTHR13501:SF8">
    <property type="entry name" value="LARGE RIBOSOMAL SUBUNIT PROTEIN UL22M"/>
    <property type="match status" value="1"/>
</dbReference>
<keyword evidence="3 4" id="KW-0687">Ribonucleoprotein</keyword>
<dbReference type="GO" id="GO:0003735">
    <property type="term" value="F:structural constituent of ribosome"/>
    <property type="evidence" value="ECO:0007669"/>
    <property type="project" value="InterPro"/>
</dbReference>
<comment type="subunit">
    <text evidence="5">Part of the 50S ribosomal subunit.</text>
</comment>